<proteinExistence type="predicted"/>
<reference evidence="2" key="1">
    <citation type="journal article" date="2014" name="Int. J. Syst. Evol. Microbiol.">
        <title>Complete genome sequence of Corynebacterium casei LMG S-19264T (=DSM 44701T), isolated from a smear-ripened cheese.</title>
        <authorList>
            <consortium name="US DOE Joint Genome Institute (JGI-PGF)"/>
            <person name="Walter F."/>
            <person name="Albersmeier A."/>
            <person name="Kalinowski J."/>
            <person name="Ruckert C."/>
        </authorList>
    </citation>
    <scope>NUCLEOTIDE SEQUENCE</scope>
    <source>
        <strain evidence="2">JCM 4125</strain>
    </source>
</reference>
<evidence type="ECO:0000313" key="3">
    <source>
        <dbReference type="Proteomes" id="UP000646776"/>
    </source>
</evidence>
<name>A0A918HT32_9ACTN</name>
<accession>A0A918HT32</accession>
<gene>
    <name evidence="2" type="ORF">GCM10010226_88940</name>
</gene>
<feature type="region of interest" description="Disordered" evidence="1">
    <location>
        <begin position="78"/>
        <end position="115"/>
    </location>
</feature>
<evidence type="ECO:0000256" key="1">
    <source>
        <dbReference type="SAM" id="MobiDB-lite"/>
    </source>
</evidence>
<dbReference type="AlphaFoldDB" id="A0A918HT32"/>
<dbReference type="Proteomes" id="UP000646776">
    <property type="component" value="Unassembled WGS sequence"/>
</dbReference>
<keyword evidence="3" id="KW-1185">Reference proteome</keyword>
<protein>
    <submittedName>
        <fullName evidence="2">Uncharacterized protein</fullName>
    </submittedName>
</protein>
<reference evidence="2" key="2">
    <citation type="submission" date="2020-09" db="EMBL/GenBank/DDBJ databases">
        <authorList>
            <person name="Sun Q."/>
            <person name="Ohkuma M."/>
        </authorList>
    </citation>
    <scope>NUCLEOTIDE SEQUENCE</scope>
    <source>
        <strain evidence="2">JCM 4125</strain>
    </source>
</reference>
<feature type="compositionally biased region" description="Polar residues" evidence="1">
    <location>
        <begin position="85"/>
        <end position="104"/>
    </location>
</feature>
<feature type="region of interest" description="Disordered" evidence="1">
    <location>
        <begin position="37"/>
        <end position="63"/>
    </location>
</feature>
<comment type="caution">
    <text evidence="2">The sequence shown here is derived from an EMBL/GenBank/DDBJ whole genome shotgun (WGS) entry which is preliminary data.</text>
</comment>
<evidence type="ECO:0000313" key="2">
    <source>
        <dbReference type="EMBL" id="GGT97662.1"/>
    </source>
</evidence>
<dbReference type="EMBL" id="BMSA01000054">
    <property type="protein sequence ID" value="GGT97662.1"/>
    <property type="molecule type" value="Genomic_DNA"/>
</dbReference>
<sequence length="138" mass="14223">MVIAEGLQHRVQVAGGLGDAGGGAVDHLVLAEAARETGVGSGHRNDVRAAPTPPAAPLISTGLPSPIRAVSTIYPRAPCARPTAGRTSASHSWTDARSKPTTVSPLLRTSGPKQAHDYGEGDVGIVYRRTFRGAVPSR</sequence>
<organism evidence="2 3">
    <name type="scientific">Streptomyces phaeofaciens</name>
    <dbReference type="NCBI Taxonomy" id="68254"/>
    <lineage>
        <taxon>Bacteria</taxon>
        <taxon>Bacillati</taxon>
        <taxon>Actinomycetota</taxon>
        <taxon>Actinomycetes</taxon>
        <taxon>Kitasatosporales</taxon>
        <taxon>Streptomycetaceae</taxon>
        <taxon>Streptomyces</taxon>
    </lineage>
</organism>